<feature type="signal peptide" evidence="1">
    <location>
        <begin position="1"/>
        <end position="20"/>
    </location>
</feature>
<comment type="caution">
    <text evidence="2">The sequence shown here is derived from an EMBL/GenBank/DDBJ whole genome shotgun (WGS) entry which is preliminary data.</text>
</comment>
<dbReference type="SUPFAM" id="SSF49299">
    <property type="entry name" value="PKD domain"/>
    <property type="match status" value="1"/>
</dbReference>
<protein>
    <recommendedName>
        <fullName evidence="4">Kelch-like protein</fullName>
    </recommendedName>
</protein>
<evidence type="ECO:0008006" key="4">
    <source>
        <dbReference type="Google" id="ProtNLM"/>
    </source>
</evidence>
<keyword evidence="3" id="KW-1185">Reference proteome</keyword>
<dbReference type="InterPro" id="IPR035986">
    <property type="entry name" value="PKD_dom_sf"/>
</dbReference>
<feature type="chain" id="PRO_5045187825" description="Kelch-like protein" evidence="1">
    <location>
        <begin position="21"/>
        <end position="430"/>
    </location>
</feature>
<dbReference type="EMBL" id="RAWI01000032">
    <property type="protein sequence ID" value="RKI14001.1"/>
    <property type="molecule type" value="Genomic_DNA"/>
</dbReference>
<dbReference type="InterPro" id="IPR013783">
    <property type="entry name" value="Ig-like_fold"/>
</dbReference>
<accession>A0ABX9QQ41</accession>
<proteinExistence type="predicted"/>
<reference evidence="2 3" key="1">
    <citation type="submission" date="2018-09" db="EMBL/GenBank/DDBJ databases">
        <authorList>
            <person name="Livingstone P.G."/>
            <person name="Whitworth D.E."/>
        </authorList>
    </citation>
    <scope>NUCLEOTIDE SEQUENCE [LARGE SCALE GENOMIC DNA]</scope>
    <source>
        <strain evidence="2 3">CA031B</strain>
    </source>
</reference>
<dbReference type="Gene3D" id="2.60.40.10">
    <property type="entry name" value="Immunoglobulins"/>
    <property type="match status" value="2"/>
</dbReference>
<evidence type="ECO:0000313" key="2">
    <source>
        <dbReference type="EMBL" id="RKI14001.1"/>
    </source>
</evidence>
<gene>
    <name evidence="2" type="ORF">D7Y13_06665</name>
</gene>
<evidence type="ECO:0000313" key="3">
    <source>
        <dbReference type="Proteomes" id="UP000278907"/>
    </source>
</evidence>
<organism evidence="2 3">
    <name type="scientific">Corallococcus praedator</name>
    <dbReference type="NCBI Taxonomy" id="2316724"/>
    <lineage>
        <taxon>Bacteria</taxon>
        <taxon>Pseudomonadati</taxon>
        <taxon>Myxococcota</taxon>
        <taxon>Myxococcia</taxon>
        <taxon>Myxococcales</taxon>
        <taxon>Cystobacterineae</taxon>
        <taxon>Myxococcaceae</taxon>
        <taxon>Corallococcus</taxon>
    </lineage>
</organism>
<evidence type="ECO:0000256" key="1">
    <source>
        <dbReference type="SAM" id="SignalP"/>
    </source>
</evidence>
<dbReference type="Proteomes" id="UP000278907">
    <property type="component" value="Unassembled WGS sequence"/>
</dbReference>
<sequence>MHLLLALALALLAGCSTASSDTGSMQVTVSVPQALSASVTRVSVTSSAADFPSVSVDLVSTNGAWGGLLGNIPTGANRSFLAEAFDSSGTLLFQGSASGVSIVAGQTAFVAITLQQVNAPPPFLNGAPLIDSLVASSTSVPPGGSLLLVAAAHDPNPGDTLSHVWSSTAGSFSSTSSASTSWTAPASAGLQTLTFTVTDSGGLSTLFSLTINVLSGGGQGDAQLSISFNSSPRVAALTATASQLAVGQTTSVSVSASDLDGDGLSYAWSASCVGTWTQASSSAASFTPSALPADSCNNCNLTVSVSDGRGGQTTGTVALCVANTSPAPNHLPPLIIHTYRSSDSASAAQVLTYEVVANDPEDSALSFAWSANTGSLGAPVSGPSNSRITWTAPACVTEGTPTLITATVTNAFNATATQSFAVTGLSSCTP</sequence>
<dbReference type="Pfam" id="PF17963">
    <property type="entry name" value="Big_9"/>
    <property type="match status" value="2"/>
</dbReference>
<name>A0ABX9QQ41_9BACT</name>
<keyword evidence="1" id="KW-0732">Signal</keyword>